<reference evidence="4" key="3">
    <citation type="submission" date="2025-09" db="UniProtKB">
        <authorList>
            <consortium name="Ensembl"/>
        </authorList>
    </citation>
    <scope>IDENTIFICATION</scope>
    <source>
        <strain evidence="4">Glennie</strain>
    </source>
</reference>
<feature type="compositionally biased region" description="Basic and acidic residues" evidence="1">
    <location>
        <begin position="159"/>
        <end position="169"/>
    </location>
</feature>
<evidence type="ECO:0000256" key="2">
    <source>
        <dbReference type="SAM" id="Phobius"/>
    </source>
</evidence>
<dbReference type="Ensembl" id="ENSOANT00000002019.3">
    <property type="protein sequence ID" value="ENSOANP00000002018.2"/>
    <property type="gene ID" value="ENSOANG00000001268.3"/>
</dbReference>
<protein>
    <submittedName>
        <fullName evidence="4">TNF receptor superfamily member 13B</fullName>
    </submittedName>
</protein>
<dbReference type="GeneTree" id="ENSGT00390000013910"/>
<dbReference type="Gene3D" id="4.10.1290.10">
    <property type="entry name" value="Tumor necrosis factor receptor superfamily"/>
    <property type="match status" value="2"/>
</dbReference>
<feature type="region of interest" description="Disordered" evidence="1">
    <location>
        <begin position="156"/>
        <end position="180"/>
    </location>
</feature>
<dbReference type="InterPro" id="IPR015384">
    <property type="entry name" value="TACI_Cys-rich-dom"/>
</dbReference>
<dbReference type="CTD" id="23495"/>
<dbReference type="FunCoup" id="F7G8W4">
    <property type="interactions" value="509"/>
</dbReference>
<dbReference type="Bgee" id="ENSOANG00000001268">
    <property type="expression patterns" value="Expressed in testis and 3 other cell types or tissues"/>
</dbReference>
<feature type="domain" description="TACI cysteine-rich" evidence="3">
    <location>
        <begin position="8"/>
        <end position="37"/>
    </location>
</feature>
<evidence type="ECO:0000256" key="1">
    <source>
        <dbReference type="SAM" id="MobiDB-lite"/>
    </source>
</evidence>
<dbReference type="OMA" id="CESMDCN"/>
<keyword evidence="2" id="KW-1133">Transmembrane helix</keyword>
<dbReference type="eggNOG" id="ENOG502SANG">
    <property type="taxonomic scope" value="Eukaryota"/>
</dbReference>
<dbReference type="STRING" id="9258.ENSOANP00000002018"/>
<dbReference type="AlphaFoldDB" id="F7G8W4"/>
<dbReference type="InterPro" id="IPR022317">
    <property type="entry name" value="TNFR_13B"/>
</dbReference>
<sequence length="246" mass="26659">MGTCPEEEYWDPLLRCCVPCRSTCNRPNPKSCATFCESLKCHRQQGVYYDTLLRQCIKCSATCGQHPLQCAPFCQNTPTGQKRARWSHELPANFVAPSSLEQKLRGEASQLVLVYSILGLCLCAVVCCFLIMVTCFLKRKGGELSCQPPSVKCHTRGGSSKDHLMEAGSDKAGSGEGRSPEPIETCSFCFPEQRPAKESVANNGTFHPQGKRAAANGVGVAGTVSSLQDGCLKIICSPSQEKMPTT</sequence>
<organism evidence="4 5">
    <name type="scientific">Ornithorhynchus anatinus</name>
    <name type="common">Duckbill platypus</name>
    <dbReference type="NCBI Taxonomy" id="9258"/>
    <lineage>
        <taxon>Eukaryota</taxon>
        <taxon>Metazoa</taxon>
        <taxon>Chordata</taxon>
        <taxon>Craniata</taxon>
        <taxon>Vertebrata</taxon>
        <taxon>Euteleostomi</taxon>
        <taxon>Mammalia</taxon>
        <taxon>Monotremata</taxon>
        <taxon>Ornithorhynchidae</taxon>
        <taxon>Ornithorhynchus</taxon>
    </lineage>
</organism>
<reference evidence="4" key="2">
    <citation type="submission" date="2025-08" db="UniProtKB">
        <authorList>
            <consortium name="Ensembl"/>
        </authorList>
    </citation>
    <scope>IDENTIFICATION</scope>
    <source>
        <strain evidence="4">Glennie</strain>
    </source>
</reference>
<dbReference type="PANTHER" id="PTHR15511:SF2">
    <property type="entry name" value="TUMOR NECROSIS FACTOR RECEPTOR SUPERFAMILY MEMBER 13B"/>
    <property type="match status" value="1"/>
</dbReference>
<dbReference type="GO" id="GO:0001782">
    <property type="term" value="P:B cell homeostasis"/>
    <property type="evidence" value="ECO:0000318"/>
    <property type="project" value="GO_Central"/>
</dbReference>
<accession>F7G8W4</accession>
<dbReference type="Pfam" id="PF09305">
    <property type="entry name" value="TACI-CRD2"/>
    <property type="match status" value="2"/>
</dbReference>
<keyword evidence="5" id="KW-1185">Reference proteome</keyword>
<dbReference type="GO" id="GO:0002244">
    <property type="term" value="P:hematopoietic progenitor cell differentiation"/>
    <property type="evidence" value="ECO:0000318"/>
    <property type="project" value="GO_Central"/>
</dbReference>
<evidence type="ECO:0000313" key="4">
    <source>
        <dbReference type="Ensembl" id="ENSOANP00000002018.2"/>
    </source>
</evidence>
<dbReference type="Proteomes" id="UP000002279">
    <property type="component" value="Chromosome 2"/>
</dbReference>
<feature type="transmembrane region" description="Helical" evidence="2">
    <location>
        <begin position="112"/>
        <end position="137"/>
    </location>
</feature>
<dbReference type="GeneID" id="100080237"/>
<dbReference type="PANTHER" id="PTHR15511">
    <property type="entry name" value="TUMOR NECROSIS FACTOR RECEPTOR SUPERFAMILY MEMBER 13B"/>
    <property type="match status" value="1"/>
</dbReference>
<dbReference type="RefSeq" id="XP_028908149.1">
    <property type="nucleotide sequence ID" value="XM_029052316.2"/>
</dbReference>
<dbReference type="GO" id="GO:0030889">
    <property type="term" value="P:negative regulation of B cell proliferation"/>
    <property type="evidence" value="ECO:0000318"/>
    <property type="project" value="GO_Central"/>
</dbReference>
<dbReference type="SUPFAM" id="SSF57586">
    <property type="entry name" value="TNF receptor-like"/>
    <property type="match status" value="2"/>
</dbReference>
<proteinExistence type="predicted"/>
<keyword evidence="2" id="KW-0812">Transmembrane</keyword>
<dbReference type="PRINTS" id="PR01963">
    <property type="entry name" value="TNFACTORR13B"/>
</dbReference>
<dbReference type="KEGG" id="oaa:100080237"/>
<evidence type="ECO:0000259" key="3">
    <source>
        <dbReference type="Pfam" id="PF09305"/>
    </source>
</evidence>
<reference evidence="4 5" key="1">
    <citation type="journal article" date="2008" name="Nature">
        <title>Genome analysis of the platypus reveals unique signatures of evolution.</title>
        <authorList>
            <person name="Warren W.C."/>
            <person name="Hillier L.W."/>
            <person name="Marshall Graves J.A."/>
            <person name="Birney E."/>
            <person name="Ponting C.P."/>
            <person name="Grutzner F."/>
            <person name="Belov K."/>
            <person name="Miller W."/>
            <person name="Clarke L."/>
            <person name="Chinwalla A.T."/>
            <person name="Yang S.P."/>
            <person name="Heger A."/>
            <person name="Locke D.P."/>
            <person name="Miethke P."/>
            <person name="Waters P.D."/>
            <person name="Veyrunes F."/>
            <person name="Fulton L."/>
            <person name="Fulton B."/>
            <person name="Graves T."/>
            <person name="Wallis J."/>
            <person name="Puente X.S."/>
            <person name="Lopez-Otin C."/>
            <person name="Ordonez G.R."/>
            <person name="Eichler E.E."/>
            <person name="Chen L."/>
            <person name="Cheng Z."/>
            <person name="Deakin J.E."/>
            <person name="Alsop A."/>
            <person name="Thompson K."/>
            <person name="Kirby P."/>
            <person name="Papenfuss A.T."/>
            <person name="Wakefield M.J."/>
            <person name="Olender T."/>
            <person name="Lancet D."/>
            <person name="Huttley G.A."/>
            <person name="Smit A.F."/>
            <person name="Pask A."/>
            <person name="Temple-Smith P."/>
            <person name="Batzer M.A."/>
            <person name="Walker J.A."/>
            <person name="Konkel M.K."/>
            <person name="Harris R.S."/>
            <person name="Whittington C.M."/>
            <person name="Wong E.S."/>
            <person name="Gemmell N.J."/>
            <person name="Buschiazzo E."/>
            <person name="Vargas Jentzsch I.M."/>
            <person name="Merkel A."/>
            <person name="Schmitz J."/>
            <person name="Zemann A."/>
            <person name="Churakov G."/>
            <person name="Kriegs J.O."/>
            <person name="Brosius J."/>
            <person name="Murchison E.P."/>
            <person name="Sachidanandam R."/>
            <person name="Smith C."/>
            <person name="Hannon G.J."/>
            <person name="Tsend-Ayush E."/>
            <person name="McMillan D."/>
            <person name="Attenborough R."/>
            <person name="Rens W."/>
            <person name="Ferguson-Smith M."/>
            <person name="Lefevre C.M."/>
            <person name="Sharp J.A."/>
            <person name="Nicholas K.R."/>
            <person name="Ray D.A."/>
            <person name="Kube M."/>
            <person name="Reinhardt R."/>
            <person name="Pringle T.H."/>
            <person name="Taylor J."/>
            <person name="Jones R.C."/>
            <person name="Nixon B."/>
            <person name="Dacheux J.L."/>
            <person name="Niwa H."/>
            <person name="Sekita Y."/>
            <person name="Huang X."/>
            <person name="Stark A."/>
            <person name="Kheradpour P."/>
            <person name="Kellis M."/>
            <person name="Flicek P."/>
            <person name="Chen Y."/>
            <person name="Webber C."/>
            <person name="Hardison R."/>
            <person name="Nelson J."/>
            <person name="Hallsworth-Pepin K."/>
            <person name="Delehaunty K."/>
            <person name="Markovic C."/>
            <person name="Minx P."/>
            <person name="Feng Y."/>
            <person name="Kremitzki C."/>
            <person name="Mitreva M."/>
            <person name="Glasscock J."/>
            <person name="Wylie T."/>
            <person name="Wohldmann P."/>
            <person name="Thiru P."/>
            <person name="Nhan M.N."/>
            <person name="Pohl C.S."/>
            <person name="Smith S.M."/>
            <person name="Hou S."/>
            <person name="Nefedov M."/>
            <person name="de Jong P.J."/>
            <person name="Renfree M.B."/>
            <person name="Mardis E.R."/>
            <person name="Wilson R.K."/>
        </authorList>
    </citation>
    <scope>NUCLEOTIDE SEQUENCE [LARGE SCALE GENOMIC DNA]</scope>
    <source>
        <strain evidence="4 5">Glennie</strain>
    </source>
</reference>
<evidence type="ECO:0000313" key="5">
    <source>
        <dbReference type="Proteomes" id="UP000002279"/>
    </source>
</evidence>
<dbReference type="FunFam" id="4.10.1290.10:FF:000001">
    <property type="entry name" value="Tumor necrosis factor receptor superfamily member 13B"/>
    <property type="match status" value="1"/>
</dbReference>
<dbReference type="InParanoid" id="F7G8W4"/>
<feature type="domain" description="TACI cysteine-rich" evidence="3">
    <location>
        <begin position="39"/>
        <end position="77"/>
    </location>
</feature>
<dbReference type="HOGENOM" id="CLU_086237_0_0_1"/>
<name>F7G8W4_ORNAN</name>
<gene>
    <name evidence="4" type="primary">TNFRSF13B</name>
</gene>
<dbReference type="OrthoDB" id="9934669at2759"/>
<dbReference type="GO" id="GO:0005886">
    <property type="term" value="C:plasma membrane"/>
    <property type="evidence" value="ECO:0007669"/>
    <property type="project" value="InterPro"/>
</dbReference>
<keyword evidence="2" id="KW-0472">Membrane</keyword>